<comment type="caution">
    <text evidence="2">The sequence shown here is derived from an EMBL/GenBank/DDBJ whole genome shotgun (WGS) entry which is preliminary data.</text>
</comment>
<dbReference type="EMBL" id="JAXIVU010000004">
    <property type="protein sequence ID" value="MDY7218936.1"/>
    <property type="molecule type" value="Genomic_DNA"/>
</dbReference>
<gene>
    <name evidence="2" type="ORF">TOI97_05040</name>
</gene>
<protein>
    <submittedName>
        <fullName evidence="2">Alpha/beta fold hydrolase</fullName>
    </submittedName>
</protein>
<dbReference type="PANTHER" id="PTHR12277:SF81">
    <property type="entry name" value="PROTEIN ABHD13"/>
    <property type="match status" value="1"/>
</dbReference>
<dbReference type="Gene3D" id="3.40.50.1820">
    <property type="entry name" value="alpha/beta hydrolase"/>
    <property type="match status" value="1"/>
</dbReference>
<sequence length="285" mass="32032">MSISFLSGCTSLSTLFFYPQRSLVATPQEAQLDYQNVWLRATDGTQLHAWWIPAQGDVTDTRTMLLYIHGNAENISTHSRSIYWLPQQGVSVLALDYRGFGASSGQAKLPDVLQDLEAAVVWMKQEYPNKELMILGQSIGSALAINFAAQAADKYQVQGLILDASFTGFATAARSAMSQSLLGWLVWPFTVLIPSQWDPIKHVDKIDLPVLLMHSPTDNIIPYRHGKKLHKRWQQAYPEQQLCWLDAKGRHVMSYAFPELKQATLIFITHKNCAFTHSKSALLKP</sequence>
<dbReference type="InterPro" id="IPR022742">
    <property type="entry name" value="Hydrolase_4"/>
</dbReference>
<dbReference type="GO" id="GO:0016787">
    <property type="term" value="F:hydrolase activity"/>
    <property type="evidence" value="ECO:0007669"/>
    <property type="project" value="UniProtKB-KW"/>
</dbReference>
<accession>A0ABU5GPQ5</accession>
<dbReference type="SUPFAM" id="SSF53474">
    <property type="entry name" value="alpha/beta-Hydrolases"/>
    <property type="match status" value="1"/>
</dbReference>
<dbReference type="Pfam" id="PF12146">
    <property type="entry name" value="Hydrolase_4"/>
    <property type="match status" value="1"/>
</dbReference>
<feature type="domain" description="Serine aminopeptidase S33" evidence="1">
    <location>
        <begin position="61"/>
        <end position="177"/>
    </location>
</feature>
<dbReference type="Proteomes" id="UP001294570">
    <property type="component" value="Unassembled WGS sequence"/>
</dbReference>
<keyword evidence="2" id="KW-0378">Hydrolase</keyword>
<name>A0ABU5GPQ5_9GAMM</name>
<evidence type="ECO:0000313" key="3">
    <source>
        <dbReference type="Proteomes" id="UP001294570"/>
    </source>
</evidence>
<evidence type="ECO:0000259" key="1">
    <source>
        <dbReference type="Pfam" id="PF12146"/>
    </source>
</evidence>
<keyword evidence="3" id="KW-1185">Reference proteome</keyword>
<proteinExistence type="predicted"/>
<dbReference type="RefSeq" id="WP_321553025.1">
    <property type="nucleotide sequence ID" value="NZ_JAXIVU010000004.1"/>
</dbReference>
<evidence type="ECO:0000313" key="2">
    <source>
        <dbReference type="EMBL" id="MDY7218936.1"/>
    </source>
</evidence>
<organism evidence="2 3">
    <name type="scientific">Denitrificimonas halotolerans</name>
    <dbReference type="NCBI Taxonomy" id="3098930"/>
    <lineage>
        <taxon>Bacteria</taxon>
        <taxon>Pseudomonadati</taxon>
        <taxon>Pseudomonadota</taxon>
        <taxon>Gammaproteobacteria</taxon>
        <taxon>Pseudomonadales</taxon>
        <taxon>Pseudomonadaceae</taxon>
        <taxon>Denitrificimonas</taxon>
    </lineage>
</organism>
<dbReference type="PANTHER" id="PTHR12277">
    <property type="entry name" value="ALPHA/BETA HYDROLASE DOMAIN-CONTAINING PROTEIN"/>
    <property type="match status" value="1"/>
</dbReference>
<reference evidence="2 3" key="1">
    <citation type="submission" date="2023-12" db="EMBL/GenBank/DDBJ databases">
        <title>Denitrificimonas halotolerans sp. nov.,a novel species isolated from landfill leachate.</title>
        <authorList>
            <person name="Wang S."/>
        </authorList>
    </citation>
    <scope>NUCLEOTIDE SEQUENCE [LARGE SCALE GENOMIC DNA]</scope>
    <source>
        <strain evidence="2 3">JX-1</strain>
    </source>
</reference>
<dbReference type="InterPro" id="IPR029058">
    <property type="entry name" value="AB_hydrolase_fold"/>
</dbReference>